<comment type="caution">
    <text evidence="1">The sequence shown here is derived from an EMBL/GenBank/DDBJ whole genome shotgun (WGS) entry which is preliminary data.</text>
</comment>
<dbReference type="Proteomes" id="UP000789570">
    <property type="component" value="Unassembled WGS sequence"/>
</dbReference>
<feature type="non-terminal residue" evidence="1">
    <location>
        <position position="1"/>
    </location>
</feature>
<keyword evidence="2" id="KW-1185">Reference proteome</keyword>
<sequence length="75" mass="8954">EFVIDFYDKISYAKYVDLENFENNVTKWVKLIEESQRIDFNTIIELMRNHHKSDSWFSSLIGFFYQHGIGGCVIN</sequence>
<dbReference type="OrthoDB" id="2416228at2759"/>
<protein>
    <submittedName>
        <fullName evidence="1">9765_t:CDS:1</fullName>
    </submittedName>
</protein>
<evidence type="ECO:0000313" key="1">
    <source>
        <dbReference type="EMBL" id="CAG8538415.1"/>
    </source>
</evidence>
<organism evidence="1 2">
    <name type="scientific">Funneliformis caledonium</name>
    <dbReference type="NCBI Taxonomy" id="1117310"/>
    <lineage>
        <taxon>Eukaryota</taxon>
        <taxon>Fungi</taxon>
        <taxon>Fungi incertae sedis</taxon>
        <taxon>Mucoromycota</taxon>
        <taxon>Glomeromycotina</taxon>
        <taxon>Glomeromycetes</taxon>
        <taxon>Glomerales</taxon>
        <taxon>Glomeraceae</taxon>
        <taxon>Funneliformis</taxon>
    </lineage>
</organism>
<dbReference type="AlphaFoldDB" id="A0A9N9FJU3"/>
<proteinExistence type="predicted"/>
<evidence type="ECO:0000313" key="2">
    <source>
        <dbReference type="Proteomes" id="UP000789570"/>
    </source>
</evidence>
<name>A0A9N9FJU3_9GLOM</name>
<reference evidence="1" key="1">
    <citation type="submission" date="2021-06" db="EMBL/GenBank/DDBJ databases">
        <authorList>
            <person name="Kallberg Y."/>
            <person name="Tangrot J."/>
            <person name="Rosling A."/>
        </authorList>
    </citation>
    <scope>NUCLEOTIDE SEQUENCE</scope>
    <source>
        <strain evidence="1">UK204</strain>
    </source>
</reference>
<accession>A0A9N9FJU3</accession>
<dbReference type="EMBL" id="CAJVPQ010001209">
    <property type="protein sequence ID" value="CAG8538415.1"/>
    <property type="molecule type" value="Genomic_DNA"/>
</dbReference>
<gene>
    <name evidence="1" type="ORF">FCALED_LOCUS5519</name>
</gene>